<dbReference type="EMBL" id="JACEEZ010025869">
    <property type="protein sequence ID" value="KAG0696570.1"/>
    <property type="molecule type" value="Genomic_DNA"/>
</dbReference>
<feature type="region of interest" description="Disordered" evidence="3">
    <location>
        <begin position="261"/>
        <end position="378"/>
    </location>
</feature>
<dbReference type="InterPro" id="IPR051625">
    <property type="entry name" value="Signaling_Regulatory_Domain"/>
</dbReference>
<dbReference type="PROSITE" id="PS00626">
    <property type="entry name" value="RCC1_2"/>
    <property type="match status" value="1"/>
</dbReference>
<dbReference type="OrthoDB" id="10253607at2759"/>
<evidence type="ECO:0000256" key="1">
    <source>
        <dbReference type="ARBA" id="ARBA00022737"/>
    </source>
</evidence>
<dbReference type="PRINTS" id="PR00633">
    <property type="entry name" value="RCCNDNSATION"/>
</dbReference>
<dbReference type="PANTHER" id="PTHR22872">
    <property type="entry name" value="BTK-BINDING PROTEIN-RELATED"/>
    <property type="match status" value="1"/>
</dbReference>
<feature type="compositionally biased region" description="Low complexity" evidence="3">
    <location>
        <begin position="204"/>
        <end position="216"/>
    </location>
</feature>
<reference evidence="4" key="1">
    <citation type="submission" date="2020-07" db="EMBL/GenBank/DDBJ databases">
        <title>The High-quality genome of the commercially important snow crab, Chionoecetes opilio.</title>
        <authorList>
            <person name="Jeong J.-H."/>
            <person name="Ryu S."/>
        </authorList>
    </citation>
    <scope>NUCLEOTIDE SEQUENCE</scope>
    <source>
        <strain evidence="4">MADBK_172401_WGS</strain>
        <tissue evidence="4">Digestive gland</tissue>
    </source>
</reference>
<dbReference type="InterPro" id="IPR009091">
    <property type="entry name" value="RCC1/BLIP-II"/>
</dbReference>
<feature type="repeat" description="RCC1" evidence="2">
    <location>
        <begin position="62"/>
        <end position="115"/>
    </location>
</feature>
<keyword evidence="5" id="KW-1185">Reference proteome</keyword>
<evidence type="ECO:0000313" key="5">
    <source>
        <dbReference type="Proteomes" id="UP000770661"/>
    </source>
</evidence>
<protein>
    <submittedName>
        <fullName evidence="4">X-linked retinitis pigmentosa GTPase regulator</fullName>
    </submittedName>
</protein>
<feature type="repeat" description="RCC1" evidence="2">
    <location>
        <begin position="116"/>
        <end position="169"/>
    </location>
</feature>
<dbReference type="InterPro" id="IPR000408">
    <property type="entry name" value="Reg_chr_condens"/>
</dbReference>
<feature type="region of interest" description="Disordered" evidence="3">
    <location>
        <begin position="172"/>
        <end position="248"/>
    </location>
</feature>
<evidence type="ECO:0000256" key="2">
    <source>
        <dbReference type="PROSITE-ProRule" id="PRU00235"/>
    </source>
</evidence>
<sequence length="378" mass="39816">MIRHSNWGCGQAYTWGESDHGKLGLGDGLLAFHRHPQEVTVPERVVQVAAGTTHTLLLTENGVMYACGLGNNGELGLGGEEAEVWLPRPLMEASGGKAVIAIAAGANHSSALTGDGHLLTWGCGRHGKLCQGEENFAAQATPMTVRRLRHIRAVLVGCGGCHTMVLGLRRGGEEQQEEAREGGQEVQLSSASARSRRRLFNGVLPPLKSSGLPPLKHVVLPTVPDAEDPDHPGMEAEGPDTAEANGNDNVVEVEWNREKPAGNFMSESESEDSVVEVSPQHPGNSPSPEKKSGRLARFFSSLRGKKPSPAPPEDLTDGDENGAASGDSSSSPEGHTHQGSVVSVGENVVKEAFVTDGDASATPEDAANHRQSKACIIL</sequence>
<proteinExistence type="predicted"/>
<dbReference type="Pfam" id="PF00415">
    <property type="entry name" value="RCC1"/>
    <property type="match status" value="3"/>
</dbReference>
<keyword evidence="1" id="KW-0677">Repeat</keyword>
<accession>A0A8J8WM80</accession>
<dbReference type="Proteomes" id="UP000770661">
    <property type="component" value="Unassembled WGS sequence"/>
</dbReference>
<dbReference type="SUPFAM" id="SSF50985">
    <property type="entry name" value="RCC1/BLIP-II"/>
    <property type="match status" value="1"/>
</dbReference>
<name>A0A8J8WM80_CHIOP</name>
<feature type="compositionally biased region" description="Basic and acidic residues" evidence="3">
    <location>
        <begin position="172"/>
        <end position="183"/>
    </location>
</feature>
<gene>
    <name evidence="4" type="primary">Rpgr</name>
    <name evidence="4" type="ORF">GWK47_026491</name>
</gene>
<evidence type="ECO:0000313" key="4">
    <source>
        <dbReference type="EMBL" id="KAG0696570.1"/>
    </source>
</evidence>
<organism evidence="4 5">
    <name type="scientific">Chionoecetes opilio</name>
    <name type="common">Atlantic snow crab</name>
    <name type="synonym">Cancer opilio</name>
    <dbReference type="NCBI Taxonomy" id="41210"/>
    <lineage>
        <taxon>Eukaryota</taxon>
        <taxon>Metazoa</taxon>
        <taxon>Ecdysozoa</taxon>
        <taxon>Arthropoda</taxon>
        <taxon>Crustacea</taxon>
        <taxon>Multicrustacea</taxon>
        <taxon>Malacostraca</taxon>
        <taxon>Eumalacostraca</taxon>
        <taxon>Eucarida</taxon>
        <taxon>Decapoda</taxon>
        <taxon>Pleocyemata</taxon>
        <taxon>Brachyura</taxon>
        <taxon>Eubrachyura</taxon>
        <taxon>Majoidea</taxon>
        <taxon>Majidae</taxon>
        <taxon>Chionoecetes</taxon>
    </lineage>
</organism>
<comment type="caution">
    <text evidence="4">The sequence shown here is derived from an EMBL/GenBank/DDBJ whole genome shotgun (WGS) entry which is preliminary data.</text>
</comment>
<dbReference type="Gene3D" id="2.130.10.30">
    <property type="entry name" value="Regulator of chromosome condensation 1/beta-lactamase-inhibitor protein II"/>
    <property type="match status" value="1"/>
</dbReference>
<feature type="compositionally biased region" description="Polar residues" evidence="3">
    <location>
        <begin position="326"/>
        <end position="341"/>
    </location>
</feature>
<feature type="repeat" description="RCC1" evidence="2">
    <location>
        <begin position="10"/>
        <end position="61"/>
    </location>
</feature>
<evidence type="ECO:0000256" key="3">
    <source>
        <dbReference type="SAM" id="MobiDB-lite"/>
    </source>
</evidence>
<dbReference type="PROSITE" id="PS50012">
    <property type="entry name" value="RCC1_3"/>
    <property type="match status" value="3"/>
</dbReference>
<dbReference type="AlphaFoldDB" id="A0A8J8WM80"/>